<organism evidence="3 4">
    <name type="scientific">Cohnella abietis</name>
    <dbReference type="NCBI Taxonomy" id="2507935"/>
    <lineage>
        <taxon>Bacteria</taxon>
        <taxon>Bacillati</taxon>
        <taxon>Bacillota</taxon>
        <taxon>Bacilli</taxon>
        <taxon>Bacillales</taxon>
        <taxon>Paenibacillaceae</taxon>
        <taxon>Cohnella</taxon>
    </lineage>
</organism>
<proteinExistence type="predicted"/>
<keyword evidence="4" id="KW-1185">Reference proteome</keyword>
<evidence type="ECO:0000259" key="1">
    <source>
        <dbReference type="Pfam" id="PF07171"/>
    </source>
</evidence>
<evidence type="ECO:0000313" key="4">
    <source>
        <dbReference type="Proteomes" id="UP000289856"/>
    </source>
</evidence>
<dbReference type="RefSeq" id="WP_130605064.1">
    <property type="nucleotide sequence ID" value="NZ_AP019400.1"/>
</dbReference>
<dbReference type="AlphaFoldDB" id="A0A3T1CZE1"/>
<dbReference type="OrthoDB" id="9815420at2"/>
<reference evidence="3 4" key="1">
    <citation type="submission" date="2019-01" db="EMBL/GenBank/DDBJ databases">
        <title>Complete genome sequence of Cohnella hallensis HS21 isolated from Korean fir (Abies koreana) rhizospheric soil.</title>
        <authorList>
            <person name="Jiang L."/>
            <person name="Kang S.W."/>
            <person name="Kim S."/>
            <person name="Jung J."/>
            <person name="Kim C.Y."/>
            <person name="Kim D.H."/>
            <person name="Kim S.W."/>
            <person name="Lee J."/>
        </authorList>
    </citation>
    <scope>NUCLEOTIDE SEQUENCE [LARGE SCALE GENOMIC DNA]</scope>
    <source>
        <strain evidence="3 4">HS21</strain>
    </source>
</reference>
<protein>
    <submittedName>
        <fullName evidence="3">Microcystinase C</fullName>
    </submittedName>
</protein>
<dbReference type="Proteomes" id="UP000289856">
    <property type="component" value="Chromosome"/>
</dbReference>
<accession>A0A3T1CZE1</accession>
<dbReference type="KEGG" id="cohn:KCTCHS21_06050"/>
<evidence type="ECO:0000259" key="2">
    <source>
        <dbReference type="Pfam" id="PF07364"/>
    </source>
</evidence>
<dbReference type="InterPro" id="IPR015995">
    <property type="entry name" value="MlrC_N"/>
</dbReference>
<dbReference type="Pfam" id="PF07364">
    <property type="entry name" value="DUF1485"/>
    <property type="match status" value="1"/>
</dbReference>
<gene>
    <name evidence="3" type="ORF">KCTCHS21_06050</name>
</gene>
<feature type="domain" description="Microcystin LR degradation protein MlrC C-terminal" evidence="1">
    <location>
        <begin position="301"/>
        <end position="473"/>
    </location>
</feature>
<dbReference type="InterPro" id="IPR009197">
    <property type="entry name" value="MlrC"/>
</dbReference>
<sequence>MRLLVAGIFHETNTFAPGKTEIEQFQGEWVEGADAYLERYKGTRTSMGGVIDAAAAENTELVCGAYLSATPSAMVSASAAEVLLAKLVSTVDAEADGIIVILHGAMVAEGIADMEAEALRRIRTKVGLKVPIAITLDMHANVSQEMLDQVQIVTGYDTYPHIDPYERAVEALVLLARTVRGELTPVLALARPGMLIVPPVMLTDEAGPMRELMSRAFEMEREPGVLSIMVAGGFPYSDVPAAGMAFVVATDGDSALAHRLANELSFMAWERRERFVSPAYPPADALRLAMEEPKGPVVLVEGSDNVGGGAPGDATFLLGHLVDAPVKSLIVICDPEAVKLADRLGVGGTFEADIGGKSDRLHGDPVAVRGQIGLLFDGKYTHIGSYMTGQRADMGRTAVIEVNRLTIIITERRTAPWDPGHVVSLGLRAQDFHIIAVKAAIAWKTAFGDICTRYILVDTPGCCAVDVNHFSYKQIVRPIYPLDRE</sequence>
<dbReference type="EMBL" id="AP019400">
    <property type="protein sequence ID" value="BBI31206.1"/>
    <property type="molecule type" value="Genomic_DNA"/>
</dbReference>
<dbReference type="InterPro" id="IPR010799">
    <property type="entry name" value="MlrC_C"/>
</dbReference>
<feature type="domain" description="Microcystin LR degradation protein MlrC N-terminal" evidence="2">
    <location>
        <begin position="2"/>
        <end position="290"/>
    </location>
</feature>
<dbReference type="Pfam" id="PF07171">
    <property type="entry name" value="MlrC_C"/>
    <property type="match status" value="1"/>
</dbReference>
<dbReference type="PIRSF" id="PIRSF012702">
    <property type="entry name" value="UCP012702"/>
    <property type="match status" value="1"/>
</dbReference>
<evidence type="ECO:0000313" key="3">
    <source>
        <dbReference type="EMBL" id="BBI31206.1"/>
    </source>
</evidence>
<name>A0A3T1CZE1_9BACL</name>